<gene>
    <name evidence="2" type="ORF">IPV69_07765</name>
</gene>
<protein>
    <submittedName>
        <fullName evidence="2">Type II secretion system protein</fullName>
    </submittedName>
</protein>
<evidence type="ECO:0000313" key="2">
    <source>
        <dbReference type="EMBL" id="QOV91244.1"/>
    </source>
</evidence>
<sequence>MASREINSSRRAFTLVELLTVVGIVAVLIGILVPVVGSARKKANSVKCLSNLRQLAAAGLMHANEHQQHLPIAGHIWSPGIASSLNIGDVARLRYRYFAEGGIFRPMPIQGALAPYLGVTGFRNDSYAHVEADLDLEGIRKIFICPADEQPAKGRTNQDSYGWFGPMGYNSYAFNDAALGFEDISPSYGRARGNLKRITSPSQVFFLADGLPRPSDGLLTIFERAPDLTLYNAFMIDRAFASLDQNRHQKKVNVCFLDGRAETLVIPDTLNLAYLSTSK</sequence>
<dbReference type="PANTHER" id="PTHR30093:SF2">
    <property type="entry name" value="TYPE II SECRETION SYSTEM PROTEIN H"/>
    <property type="match status" value="1"/>
</dbReference>
<feature type="transmembrane region" description="Helical" evidence="1">
    <location>
        <begin position="12"/>
        <end position="37"/>
    </location>
</feature>
<dbReference type="PANTHER" id="PTHR30093">
    <property type="entry name" value="GENERAL SECRETION PATHWAY PROTEIN G"/>
    <property type="match status" value="1"/>
</dbReference>
<dbReference type="Pfam" id="PF07963">
    <property type="entry name" value="N_methyl"/>
    <property type="match status" value="1"/>
</dbReference>
<dbReference type="InterPro" id="IPR012902">
    <property type="entry name" value="N_methyl_site"/>
</dbReference>
<dbReference type="AlphaFoldDB" id="A0A7M2X0R2"/>
<evidence type="ECO:0000313" key="3">
    <source>
        <dbReference type="Proteomes" id="UP000593765"/>
    </source>
</evidence>
<dbReference type="SUPFAM" id="SSF54523">
    <property type="entry name" value="Pili subunits"/>
    <property type="match status" value="1"/>
</dbReference>
<dbReference type="InterPro" id="IPR045584">
    <property type="entry name" value="Pilin-like"/>
</dbReference>
<dbReference type="EMBL" id="CP063458">
    <property type="protein sequence ID" value="QOV91244.1"/>
    <property type="molecule type" value="Genomic_DNA"/>
</dbReference>
<keyword evidence="1" id="KW-1133">Transmembrane helix</keyword>
<dbReference type="Gene3D" id="3.30.700.10">
    <property type="entry name" value="Glycoprotein, Type 4 Pilin"/>
    <property type="match status" value="1"/>
</dbReference>
<accession>A0A7M2X0R2</accession>
<proteinExistence type="predicted"/>
<organism evidence="2 3">
    <name type="scientific">Humisphaera borealis</name>
    <dbReference type="NCBI Taxonomy" id="2807512"/>
    <lineage>
        <taxon>Bacteria</taxon>
        <taxon>Pseudomonadati</taxon>
        <taxon>Planctomycetota</taxon>
        <taxon>Phycisphaerae</taxon>
        <taxon>Tepidisphaerales</taxon>
        <taxon>Tepidisphaeraceae</taxon>
        <taxon>Humisphaera</taxon>
    </lineage>
</organism>
<dbReference type="NCBIfam" id="TIGR02532">
    <property type="entry name" value="IV_pilin_GFxxxE"/>
    <property type="match status" value="1"/>
</dbReference>
<keyword evidence="1" id="KW-0812">Transmembrane</keyword>
<dbReference type="Proteomes" id="UP000593765">
    <property type="component" value="Chromosome"/>
</dbReference>
<keyword evidence="3" id="KW-1185">Reference proteome</keyword>
<name>A0A7M2X0R2_9BACT</name>
<dbReference type="KEGG" id="hbs:IPV69_07765"/>
<reference evidence="2 3" key="1">
    <citation type="submission" date="2020-10" db="EMBL/GenBank/DDBJ databases">
        <title>Wide distribution of Phycisphaera-like planctomycetes from WD2101 soil group in peatlands and genome analysis of the first cultivated representative.</title>
        <authorList>
            <person name="Dedysh S.N."/>
            <person name="Beletsky A.V."/>
            <person name="Ivanova A."/>
            <person name="Kulichevskaya I.S."/>
            <person name="Suzina N.E."/>
            <person name="Philippov D.A."/>
            <person name="Rakitin A.L."/>
            <person name="Mardanov A.V."/>
            <person name="Ravin N.V."/>
        </authorList>
    </citation>
    <scope>NUCLEOTIDE SEQUENCE [LARGE SCALE GENOMIC DNA]</scope>
    <source>
        <strain evidence="2 3">M1803</strain>
    </source>
</reference>
<evidence type="ECO:0000256" key="1">
    <source>
        <dbReference type="SAM" id="Phobius"/>
    </source>
</evidence>
<keyword evidence="1" id="KW-0472">Membrane</keyword>